<dbReference type="PROSITE" id="PS51257">
    <property type="entry name" value="PROKAR_LIPOPROTEIN"/>
    <property type="match status" value="1"/>
</dbReference>
<dbReference type="EMBL" id="JAPDOG010000010">
    <property type="protein sequence ID" value="MCW3782417.1"/>
    <property type="molecule type" value="Genomic_DNA"/>
</dbReference>
<comment type="caution">
    <text evidence="2">The sequence shown here is derived from an EMBL/GenBank/DDBJ whole genome shotgun (WGS) entry which is preliminary data.</text>
</comment>
<accession>A0ABT3J3Z7</accession>
<dbReference type="RefSeq" id="WP_264772175.1">
    <property type="nucleotide sequence ID" value="NZ_JAPDOG010000010.1"/>
</dbReference>
<sequence length="151" mass="17172">MRILFETDDRLIIEDKPLFLGLVLVLFTLSCVGWTVNEVLAGAYLRAALAFAVSLGLTAIAALAVERVWLVLDRAAGRIEFRRRNAQGFRTERFPLSELAPDGVLIQSRDDTHRLALRLASRDKPVPMTWYYQSGNHIRRCAETTSRWLQD</sequence>
<keyword evidence="3" id="KW-1185">Reference proteome</keyword>
<reference evidence="2 3" key="1">
    <citation type="submission" date="2022-10" db="EMBL/GenBank/DDBJ databases">
        <title>Defluviimonas sp. CAU 1641 isolated from mud.</title>
        <authorList>
            <person name="Kim W."/>
        </authorList>
    </citation>
    <scope>NUCLEOTIDE SEQUENCE [LARGE SCALE GENOMIC DNA]</scope>
    <source>
        <strain evidence="2 3">CAU 1641</strain>
    </source>
</reference>
<gene>
    <name evidence="2" type="ORF">OM960_12555</name>
</gene>
<proteinExistence type="predicted"/>
<feature type="transmembrane region" description="Helical" evidence="1">
    <location>
        <begin position="18"/>
        <end position="37"/>
    </location>
</feature>
<evidence type="ECO:0008006" key="4">
    <source>
        <dbReference type="Google" id="ProtNLM"/>
    </source>
</evidence>
<protein>
    <recommendedName>
        <fullName evidence="4">PH domain-containing protein</fullName>
    </recommendedName>
</protein>
<keyword evidence="1" id="KW-1133">Transmembrane helix</keyword>
<dbReference type="Proteomes" id="UP001207582">
    <property type="component" value="Unassembled WGS sequence"/>
</dbReference>
<keyword evidence="1" id="KW-0812">Transmembrane</keyword>
<organism evidence="2 3">
    <name type="scientific">Defluviimonas salinarum</name>
    <dbReference type="NCBI Taxonomy" id="2992147"/>
    <lineage>
        <taxon>Bacteria</taxon>
        <taxon>Pseudomonadati</taxon>
        <taxon>Pseudomonadota</taxon>
        <taxon>Alphaproteobacteria</taxon>
        <taxon>Rhodobacterales</taxon>
        <taxon>Paracoccaceae</taxon>
        <taxon>Albidovulum</taxon>
    </lineage>
</organism>
<evidence type="ECO:0000256" key="1">
    <source>
        <dbReference type="SAM" id="Phobius"/>
    </source>
</evidence>
<evidence type="ECO:0000313" key="3">
    <source>
        <dbReference type="Proteomes" id="UP001207582"/>
    </source>
</evidence>
<evidence type="ECO:0000313" key="2">
    <source>
        <dbReference type="EMBL" id="MCW3782417.1"/>
    </source>
</evidence>
<keyword evidence="1" id="KW-0472">Membrane</keyword>
<name>A0ABT3J3Z7_9RHOB</name>
<feature type="transmembrane region" description="Helical" evidence="1">
    <location>
        <begin position="43"/>
        <end position="65"/>
    </location>
</feature>